<proteinExistence type="predicted"/>
<keyword evidence="2" id="KW-1185">Reference proteome</keyword>
<dbReference type="eggNOG" id="ENOG502ZM3S">
    <property type="taxonomic scope" value="Bacteria"/>
</dbReference>
<dbReference type="Proteomes" id="UP000011021">
    <property type="component" value="Unassembled WGS sequence"/>
</dbReference>
<comment type="caution">
    <text evidence="1">The sequence shown here is derived from an EMBL/GenBank/DDBJ whole genome shotgun (WGS) entry which is preliminary data.</text>
</comment>
<organism evidence="1 2">
    <name type="scientific">Lautropia mirabilis ATCC 51599</name>
    <dbReference type="NCBI Taxonomy" id="887898"/>
    <lineage>
        <taxon>Bacteria</taxon>
        <taxon>Pseudomonadati</taxon>
        <taxon>Pseudomonadota</taxon>
        <taxon>Betaproteobacteria</taxon>
        <taxon>Burkholderiales</taxon>
        <taxon>Burkholderiaceae</taxon>
        <taxon>Lautropia</taxon>
    </lineage>
</organism>
<name>E7RXK3_9BURK</name>
<dbReference type="RefSeq" id="WP_005673689.1">
    <property type="nucleotide sequence ID" value="NZ_CP146288.1"/>
</dbReference>
<dbReference type="HOGENOM" id="CLU_132664_1_0_4"/>
<dbReference type="EMBL" id="AEQP01000009">
    <property type="protein sequence ID" value="EFV94860.1"/>
    <property type="molecule type" value="Genomic_DNA"/>
</dbReference>
<evidence type="ECO:0008006" key="3">
    <source>
        <dbReference type="Google" id="ProtNLM"/>
    </source>
</evidence>
<accession>E7RXK3</accession>
<protein>
    <recommendedName>
        <fullName evidence="3">Bacteriophage-related protein</fullName>
    </recommendedName>
</protein>
<evidence type="ECO:0000313" key="2">
    <source>
        <dbReference type="Proteomes" id="UP000011021"/>
    </source>
</evidence>
<dbReference type="SUPFAM" id="SSF109709">
    <property type="entry name" value="KorB DNA-binding domain-like"/>
    <property type="match status" value="1"/>
</dbReference>
<gene>
    <name evidence="1" type="ORF">HMPREF0551_1416</name>
</gene>
<dbReference type="AlphaFoldDB" id="E7RXK3"/>
<sequence>MSKKHRGRFKGDPVTYQLPNPAGGVQLETFVPWTLVKRGLKKQVITPLDAPQEFLSEATREREARSTAQDTALMRALGLAHHWQRLLDEGRFASISAIAQAEGLDLGRASRIARLAQLAPSIVESCAAGEDDGVTLERVSRRAIPQRWDVQCARLLSGR</sequence>
<reference evidence="1 2" key="1">
    <citation type="submission" date="2010-12" db="EMBL/GenBank/DDBJ databases">
        <authorList>
            <person name="Muzny D."/>
            <person name="Qin X."/>
            <person name="Deng J."/>
            <person name="Jiang H."/>
            <person name="Liu Y."/>
            <person name="Qu J."/>
            <person name="Song X.-Z."/>
            <person name="Zhang L."/>
            <person name="Thornton R."/>
            <person name="Coyle M."/>
            <person name="Francisco L."/>
            <person name="Jackson L."/>
            <person name="Javaid M."/>
            <person name="Korchina V."/>
            <person name="Kovar C."/>
            <person name="Mata R."/>
            <person name="Mathew T."/>
            <person name="Ngo R."/>
            <person name="Nguyen L."/>
            <person name="Nguyen N."/>
            <person name="Okwuonu G."/>
            <person name="Ongeri F."/>
            <person name="Pham C."/>
            <person name="Simmons D."/>
            <person name="Wilczek-Boney K."/>
            <person name="Hale W."/>
            <person name="Jakkamsetti A."/>
            <person name="Pham P."/>
            <person name="Ruth R."/>
            <person name="San Lucas F."/>
            <person name="Warren J."/>
            <person name="Zhang J."/>
            <person name="Zhao Z."/>
            <person name="Zhou C."/>
            <person name="Zhu D."/>
            <person name="Lee S."/>
            <person name="Bess C."/>
            <person name="Blankenburg K."/>
            <person name="Forbes L."/>
            <person name="Fu Q."/>
            <person name="Gubbala S."/>
            <person name="Hirani K."/>
            <person name="Jayaseelan J.C."/>
            <person name="Lara F."/>
            <person name="Munidasa M."/>
            <person name="Palculict T."/>
            <person name="Patil S."/>
            <person name="Pu L.-L."/>
            <person name="Saada N."/>
            <person name="Tang L."/>
            <person name="Weissenberger G."/>
            <person name="Zhu Y."/>
            <person name="Hemphill L."/>
            <person name="Shang Y."/>
            <person name="Youmans B."/>
            <person name="Ayvaz T."/>
            <person name="Ross M."/>
            <person name="Santibanez J."/>
            <person name="Aqrawi P."/>
            <person name="Gross S."/>
            <person name="Joshi V."/>
            <person name="Fowler G."/>
            <person name="Nazareth L."/>
            <person name="Reid J."/>
            <person name="Worley K."/>
            <person name="Petrosino J."/>
            <person name="Highlander S."/>
            <person name="Gibbs R."/>
        </authorList>
    </citation>
    <scope>NUCLEOTIDE SEQUENCE [LARGE SCALE GENOMIC DNA]</scope>
    <source>
        <strain evidence="1 2">ATCC 51599</strain>
    </source>
</reference>
<evidence type="ECO:0000313" key="1">
    <source>
        <dbReference type="EMBL" id="EFV94860.1"/>
    </source>
</evidence>